<organism evidence="1 2">
    <name type="scientific">Priestia megaterium</name>
    <name type="common">Bacillus megaterium</name>
    <dbReference type="NCBI Taxonomy" id="1404"/>
    <lineage>
        <taxon>Bacteria</taxon>
        <taxon>Bacillati</taxon>
        <taxon>Bacillota</taxon>
        <taxon>Bacilli</taxon>
        <taxon>Bacillales</taxon>
        <taxon>Bacillaceae</taxon>
        <taxon>Priestia</taxon>
    </lineage>
</organism>
<name>A0AAE5UAC0_PRIMG</name>
<reference evidence="1 2" key="1">
    <citation type="submission" date="2017-09" db="EMBL/GenBank/DDBJ databases">
        <title>Large-scale bioinformatics analysis of Bacillus genomes uncovers conserved roles of natural products in bacterial physiology.</title>
        <authorList>
            <consortium name="Agbiome Team Llc"/>
            <person name="Bleich R.M."/>
            <person name="Kirk G.J."/>
            <person name="Santa Maria K.C."/>
            <person name="Allen S.E."/>
            <person name="Farag S."/>
            <person name="Shank E.A."/>
            <person name="Bowers A."/>
        </authorList>
    </citation>
    <scope>NUCLEOTIDE SEQUENCE [LARGE SCALE GENOMIC DNA]</scope>
    <source>
        <strain evidence="1 2">AFS003013</strain>
    </source>
</reference>
<evidence type="ECO:0000313" key="1">
    <source>
        <dbReference type="EMBL" id="PES33718.1"/>
    </source>
</evidence>
<proteinExistence type="predicted"/>
<dbReference type="RefSeq" id="WP_053488350.1">
    <property type="nucleotide sequence ID" value="NZ_CP031776.1"/>
</dbReference>
<dbReference type="AlphaFoldDB" id="A0AAE5UAC0"/>
<dbReference type="Proteomes" id="UP000220341">
    <property type="component" value="Unassembled WGS sequence"/>
</dbReference>
<dbReference type="EMBL" id="NTYW01000034">
    <property type="protein sequence ID" value="PES33718.1"/>
    <property type="molecule type" value="Genomic_DNA"/>
</dbReference>
<accession>A0AAE5UAC0</accession>
<protein>
    <submittedName>
        <fullName evidence="1">Uncharacterized protein</fullName>
    </submittedName>
</protein>
<evidence type="ECO:0000313" key="2">
    <source>
        <dbReference type="Proteomes" id="UP000220341"/>
    </source>
</evidence>
<comment type="caution">
    <text evidence="1">The sequence shown here is derived from an EMBL/GenBank/DDBJ whole genome shotgun (WGS) entry which is preliminary data.</text>
</comment>
<gene>
    <name evidence="1" type="ORF">CN497_21460</name>
</gene>
<sequence>MKYREAQAEFQKVFDHQQTVSVPKLKPLFESLNISVKKPLGDSNKEISYLKGEISKLKKKNKLLREGKGTF</sequence>